<evidence type="ECO:0000256" key="10">
    <source>
        <dbReference type="ARBA" id="ARBA00022499"/>
    </source>
</evidence>
<evidence type="ECO:0000259" key="37">
    <source>
        <dbReference type="PROSITE" id="PS50837"/>
    </source>
</evidence>
<dbReference type="SUPFAM" id="SSF47986">
    <property type="entry name" value="DEATH domain"/>
    <property type="match status" value="1"/>
</dbReference>
<keyword evidence="14" id="KW-0677">Repeat</keyword>
<evidence type="ECO:0000256" key="32">
    <source>
        <dbReference type="ARBA" id="ARBA00023288"/>
    </source>
</evidence>
<evidence type="ECO:0000256" key="27">
    <source>
        <dbReference type="ARBA" id="ARBA00023163"/>
    </source>
</evidence>
<dbReference type="GO" id="GO:0006954">
    <property type="term" value="P:inflammatory response"/>
    <property type="evidence" value="ECO:0007669"/>
    <property type="project" value="UniProtKB-KW"/>
</dbReference>
<dbReference type="GO" id="GO:0005524">
    <property type="term" value="F:ATP binding"/>
    <property type="evidence" value="ECO:0007669"/>
    <property type="project" value="UniProtKB-KW"/>
</dbReference>
<evidence type="ECO:0000256" key="19">
    <source>
        <dbReference type="ARBA" id="ARBA00022843"/>
    </source>
</evidence>
<dbReference type="Pfam" id="PF13516">
    <property type="entry name" value="LRR_6"/>
    <property type="match status" value="4"/>
</dbReference>
<evidence type="ECO:0000256" key="5">
    <source>
        <dbReference type="ARBA" id="ARBA00004267"/>
    </source>
</evidence>
<evidence type="ECO:0000256" key="26">
    <source>
        <dbReference type="ARBA" id="ARBA00023159"/>
    </source>
</evidence>
<evidence type="ECO:0000256" key="3">
    <source>
        <dbReference type="ARBA" id="ARBA00004173"/>
    </source>
</evidence>
<dbReference type="GO" id="GO:0045087">
    <property type="term" value="P:innate immune response"/>
    <property type="evidence" value="ECO:0007669"/>
    <property type="project" value="UniProtKB-KW"/>
</dbReference>
<evidence type="ECO:0000256" key="2">
    <source>
        <dbReference type="ARBA" id="ARBA00004123"/>
    </source>
</evidence>
<evidence type="ECO:0000256" key="16">
    <source>
        <dbReference type="ARBA" id="ARBA00022801"/>
    </source>
</evidence>
<organism evidence="38 39">
    <name type="scientific">Leptobrachium leishanense</name>
    <name type="common">Leishan spiny toad</name>
    <dbReference type="NCBI Taxonomy" id="445787"/>
    <lineage>
        <taxon>Eukaryota</taxon>
        <taxon>Metazoa</taxon>
        <taxon>Chordata</taxon>
        <taxon>Craniata</taxon>
        <taxon>Vertebrata</taxon>
        <taxon>Euteleostomi</taxon>
        <taxon>Amphibia</taxon>
        <taxon>Batrachia</taxon>
        <taxon>Anura</taxon>
        <taxon>Pelobatoidea</taxon>
        <taxon>Megophryidae</taxon>
        <taxon>Leptobrachium</taxon>
    </lineage>
</organism>
<dbReference type="InterPro" id="IPR007111">
    <property type="entry name" value="NACHT_NTPase"/>
</dbReference>
<keyword evidence="21" id="KW-0805">Transcription regulation</keyword>
<evidence type="ECO:0000256" key="28">
    <source>
        <dbReference type="ARBA" id="ARBA00023198"/>
    </source>
</evidence>
<keyword evidence="10" id="KW-1017">Isopeptide bond</keyword>
<keyword evidence="27" id="KW-0804">Transcription</keyword>
<keyword evidence="29" id="KW-0206">Cytoskeleton</keyword>
<dbReference type="GO" id="GO:0005739">
    <property type="term" value="C:mitochondrion"/>
    <property type="evidence" value="ECO:0007669"/>
    <property type="project" value="UniProtKB-SubCell"/>
</dbReference>
<dbReference type="Pfam" id="PF17779">
    <property type="entry name" value="WHD_NOD2"/>
    <property type="match status" value="1"/>
</dbReference>
<dbReference type="InterPro" id="IPR001611">
    <property type="entry name" value="Leu-rich_rpt"/>
</dbReference>
<keyword evidence="9" id="KW-0963">Cytoplasm</keyword>
<evidence type="ECO:0000256" key="8">
    <source>
        <dbReference type="ARBA" id="ARBA00008665"/>
    </source>
</evidence>
<dbReference type="CDD" id="cd08321">
    <property type="entry name" value="Pyrin_ASC-like"/>
    <property type="match status" value="1"/>
</dbReference>
<dbReference type="SMART" id="SM00368">
    <property type="entry name" value="LRR_RI"/>
    <property type="match status" value="10"/>
</dbReference>
<keyword evidence="16" id="KW-0378">Hydrolase</keyword>
<reference evidence="38" key="2">
    <citation type="submission" date="2025-09" db="UniProtKB">
        <authorList>
            <consortium name="Ensembl"/>
        </authorList>
    </citation>
    <scope>IDENTIFICATION</scope>
</reference>
<dbReference type="PROSITE" id="PS50824">
    <property type="entry name" value="DAPIN"/>
    <property type="match status" value="1"/>
</dbReference>
<dbReference type="Gene3D" id="1.10.533.10">
    <property type="entry name" value="Death Domain, Fas"/>
    <property type="match status" value="1"/>
</dbReference>
<dbReference type="GO" id="GO:0005576">
    <property type="term" value="C:extracellular region"/>
    <property type="evidence" value="ECO:0007669"/>
    <property type="project" value="UniProtKB-SubCell"/>
</dbReference>
<keyword evidence="39" id="KW-1185">Reference proteome</keyword>
<dbReference type="InterPro" id="IPR029495">
    <property type="entry name" value="NACHT-assoc"/>
</dbReference>
<keyword evidence="11" id="KW-0964">Secreted</keyword>
<feature type="domain" description="Pyrin" evidence="36">
    <location>
        <begin position="12"/>
        <end position="104"/>
    </location>
</feature>
<accession>A0A8C5PKL2</accession>
<evidence type="ECO:0000256" key="35">
    <source>
        <dbReference type="ARBA" id="ARBA00048778"/>
    </source>
</evidence>
<dbReference type="Pfam" id="PF02758">
    <property type="entry name" value="PYRIN"/>
    <property type="match status" value="1"/>
</dbReference>
<dbReference type="InterPro" id="IPR050637">
    <property type="entry name" value="NLRP_innate_immun_reg"/>
</dbReference>
<dbReference type="GO" id="GO:0000139">
    <property type="term" value="C:Golgi membrane"/>
    <property type="evidence" value="ECO:0007669"/>
    <property type="project" value="UniProtKB-SubCell"/>
</dbReference>
<keyword evidence="23" id="KW-0496">Mitochondrion</keyword>
<name>A0A8C5PKL2_9ANUR</name>
<dbReference type="InterPro" id="IPR032675">
    <property type="entry name" value="LRR_dom_sf"/>
</dbReference>
<evidence type="ECO:0000256" key="23">
    <source>
        <dbReference type="ARBA" id="ARBA00023128"/>
    </source>
</evidence>
<dbReference type="InterPro" id="IPR027417">
    <property type="entry name" value="P-loop_NTPase"/>
</dbReference>
<dbReference type="GO" id="GO:0016787">
    <property type="term" value="F:hydrolase activity"/>
    <property type="evidence" value="ECO:0007669"/>
    <property type="project" value="UniProtKB-KW"/>
</dbReference>
<keyword evidence="24" id="KW-0472">Membrane</keyword>
<protein>
    <recommendedName>
        <fullName evidence="33">NACHT, LRR and PYD domains-containing protein 3</fullName>
    </recommendedName>
</protein>
<evidence type="ECO:0000256" key="22">
    <source>
        <dbReference type="ARBA" id="ARBA00023034"/>
    </source>
</evidence>
<evidence type="ECO:0000313" key="38">
    <source>
        <dbReference type="Ensembl" id="ENSLLEP00000024267.1"/>
    </source>
</evidence>
<dbReference type="Gene3D" id="3.80.10.10">
    <property type="entry name" value="Ribonuclease Inhibitor"/>
    <property type="match status" value="2"/>
</dbReference>
<dbReference type="Pfam" id="PF05729">
    <property type="entry name" value="NACHT"/>
    <property type="match status" value="1"/>
</dbReference>
<dbReference type="OrthoDB" id="120976at2759"/>
<evidence type="ECO:0000259" key="36">
    <source>
        <dbReference type="PROSITE" id="PS50824"/>
    </source>
</evidence>
<evidence type="ECO:0000256" key="24">
    <source>
        <dbReference type="ARBA" id="ARBA00023136"/>
    </source>
</evidence>
<dbReference type="GeneTree" id="ENSGT00940000160873"/>
<keyword evidence="17" id="KW-0256">Endoplasmic reticulum</keyword>
<evidence type="ECO:0000256" key="12">
    <source>
        <dbReference type="ARBA" id="ARBA00022553"/>
    </source>
</evidence>
<keyword evidence="22" id="KW-0333">Golgi apparatus</keyword>
<evidence type="ECO:0000256" key="6">
    <source>
        <dbReference type="ARBA" id="ARBA00004394"/>
    </source>
</evidence>
<comment type="similarity">
    <text evidence="8">Belongs to the NLRP family.</text>
</comment>
<keyword evidence="13" id="KW-0399">Innate immunity</keyword>
<keyword evidence="32" id="KW-0449">Lipoprotein</keyword>
<keyword evidence="12" id="KW-0597">Phosphoprotein</keyword>
<dbReference type="AlphaFoldDB" id="A0A8C5PKL2"/>
<keyword evidence="15" id="KW-0547">Nucleotide-binding</keyword>
<keyword evidence="28" id="KW-0395">Inflammatory response</keyword>
<keyword evidence="30" id="KW-1271">Inflammasome</keyword>
<comment type="catalytic activity">
    <reaction evidence="35">
        <text>ATP + H2O = ADP + phosphate + H(+)</text>
        <dbReference type="Rhea" id="RHEA:13065"/>
        <dbReference type="ChEBI" id="CHEBI:15377"/>
        <dbReference type="ChEBI" id="CHEBI:15378"/>
        <dbReference type="ChEBI" id="CHEBI:30616"/>
        <dbReference type="ChEBI" id="CHEBI:43474"/>
        <dbReference type="ChEBI" id="CHEBI:456216"/>
    </reaction>
    <physiologicalReaction direction="left-to-right" evidence="35">
        <dbReference type="Rhea" id="RHEA:13066"/>
    </physiologicalReaction>
</comment>
<dbReference type="SMART" id="SM01288">
    <property type="entry name" value="FISNA"/>
    <property type="match status" value="1"/>
</dbReference>
<dbReference type="InterPro" id="IPR041267">
    <property type="entry name" value="NLRP_HD2"/>
</dbReference>
<evidence type="ECO:0000256" key="20">
    <source>
        <dbReference type="ARBA" id="ARBA00022859"/>
    </source>
</evidence>
<evidence type="ECO:0000256" key="15">
    <source>
        <dbReference type="ARBA" id="ARBA00022741"/>
    </source>
</evidence>
<dbReference type="Gene3D" id="3.40.50.300">
    <property type="entry name" value="P-loop containing nucleotide triphosphate hydrolases"/>
    <property type="match status" value="1"/>
</dbReference>
<evidence type="ECO:0000256" key="30">
    <source>
        <dbReference type="ARBA" id="ARBA00023233"/>
    </source>
</evidence>
<dbReference type="GO" id="GO:0005634">
    <property type="term" value="C:nucleus"/>
    <property type="evidence" value="ECO:0007669"/>
    <property type="project" value="UniProtKB-SubCell"/>
</dbReference>
<dbReference type="PANTHER" id="PTHR45690">
    <property type="entry name" value="NACHT, LRR AND PYD DOMAINS-CONTAINING PROTEIN 12"/>
    <property type="match status" value="1"/>
</dbReference>
<dbReference type="Pfam" id="PF14484">
    <property type="entry name" value="FISNA"/>
    <property type="match status" value="1"/>
</dbReference>
<keyword evidence="20" id="KW-0391">Immunity</keyword>
<dbReference type="SUPFAM" id="SSF52047">
    <property type="entry name" value="RNI-like"/>
    <property type="match status" value="3"/>
</dbReference>
<evidence type="ECO:0000256" key="33">
    <source>
        <dbReference type="ARBA" id="ARBA00040040"/>
    </source>
</evidence>
<evidence type="ECO:0000313" key="39">
    <source>
        <dbReference type="Proteomes" id="UP000694569"/>
    </source>
</evidence>
<keyword evidence="26" id="KW-0010">Activator</keyword>
<evidence type="ECO:0000256" key="21">
    <source>
        <dbReference type="ARBA" id="ARBA00023015"/>
    </source>
</evidence>
<keyword evidence="18" id="KW-0067">ATP-binding</keyword>
<dbReference type="PANTHER" id="PTHR45690:SF19">
    <property type="entry name" value="NACHT, LRR AND PYD DOMAINS-CONTAINING PROTEIN 3"/>
    <property type="match status" value="1"/>
</dbReference>
<evidence type="ECO:0000256" key="18">
    <source>
        <dbReference type="ARBA" id="ARBA00022840"/>
    </source>
</evidence>
<keyword evidence="31" id="KW-0539">Nucleus</keyword>
<keyword evidence="25" id="KW-0564">Palmitate</keyword>
<evidence type="ECO:0000256" key="11">
    <source>
        <dbReference type="ARBA" id="ARBA00022525"/>
    </source>
</evidence>
<evidence type="ECO:0000256" key="1">
    <source>
        <dbReference type="ARBA" id="ARBA00004110"/>
    </source>
</evidence>
<dbReference type="InterPro" id="IPR041075">
    <property type="entry name" value="NOD1/2_WH"/>
</dbReference>
<dbReference type="InterPro" id="IPR011029">
    <property type="entry name" value="DEATH-like_dom_sf"/>
</dbReference>
<evidence type="ECO:0000256" key="17">
    <source>
        <dbReference type="ARBA" id="ARBA00022824"/>
    </source>
</evidence>
<dbReference type="Proteomes" id="UP000694569">
    <property type="component" value="Unplaced"/>
</dbReference>
<evidence type="ECO:0000256" key="7">
    <source>
        <dbReference type="ARBA" id="ARBA00004613"/>
    </source>
</evidence>
<evidence type="ECO:0000256" key="31">
    <source>
        <dbReference type="ARBA" id="ARBA00023242"/>
    </source>
</evidence>
<proteinExistence type="inferred from homology"/>
<evidence type="ECO:0000256" key="9">
    <source>
        <dbReference type="ARBA" id="ARBA00022490"/>
    </source>
</evidence>
<evidence type="ECO:0000256" key="14">
    <source>
        <dbReference type="ARBA" id="ARBA00022737"/>
    </source>
</evidence>
<dbReference type="GO" id="GO:0005815">
    <property type="term" value="C:microtubule organizing center"/>
    <property type="evidence" value="ECO:0007669"/>
    <property type="project" value="UniProtKB-SubCell"/>
</dbReference>
<evidence type="ECO:0000256" key="34">
    <source>
        <dbReference type="ARBA" id="ARBA00045987"/>
    </source>
</evidence>
<dbReference type="SUPFAM" id="SSF52540">
    <property type="entry name" value="P-loop containing nucleoside triphosphate hydrolases"/>
    <property type="match status" value="1"/>
</dbReference>
<dbReference type="GO" id="GO:0005783">
    <property type="term" value="C:endoplasmic reticulum"/>
    <property type="evidence" value="ECO:0007669"/>
    <property type="project" value="UniProtKB-SubCell"/>
</dbReference>
<keyword evidence="19" id="KW-0832">Ubl conjugation</keyword>
<comment type="subcellular location">
    <subcellularLocation>
        <location evidence="5">Cytoplasm</location>
        <location evidence="5">Cytoskeleton</location>
        <location evidence="5">Microtubule organizing center</location>
    </subcellularLocation>
    <subcellularLocation>
        <location evidence="4">Endoplasmic reticulum</location>
    </subcellularLocation>
    <subcellularLocation>
        <location evidence="6">Golgi apparatus membrane</location>
    </subcellularLocation>
    <subcellularLocation>
        <location evidence="1">Inflammasome</location>
    </subcellularLocation>
    <subcellularLocation>
        <location evidence="3">Mitochondrion</location>
    </subcellularLocation>
    <subcellularLocation>
        <location evidence="2">Nucleus</location>
    </subcellularLocation>
    <subcellularLocation>
        <location evidence="7">Secreted</location>
    </subcellularLocation>
</comment>
<dbReference type="SMART" id="SM01289">
    <property type="entry name" value="PYRIN"/>
    <property type="match status" value="1"/>
</dbReference>
<feature type="domain" description="NACHT" evidence="37">
    <location>
        <begin position="207"/>
        <end position="414"/>
    </location>
</feature>
<evidence type="ECO:0000256" key="25">
    <source>
        <dbReference type="ARBA" id="ARBA00023139"/>
    </source>
</evidence>
<dbReference type="PROSITE" id="PS50837">
    <property type="entry name" value="NACHT"/>
    <property type="match status" value="1"/>
</dbReference>
<evidence type="ECO:0000256" key="29">
    <source>
        <dbReference type="ARBA" id="ARBA00023212"/>
    </source>
</evidence>
<evidence type="ECO:0000256" key="13">
    <source>
        <dbReference type="ARBA" id="ARBA00022588"/>
    </source>
</evidence>
<evidence type="ECO:0000256" key="4">
    <source>
        <dbReference type="ARBA" id="ARBA00004240"/>
    </source>
</evidence>
<reference evidence="38" key="1">
    <citation type="submission" date="2025-08" db="UniProtKB">
        <authorList>
            <consortium name="Ensembl"/>
        </authorList>
    </citation>
    <scope>IDENTIFICATION</scope>
</reference>
<dbReference type="GO" id="GO:0061702">
    <property type="term" value="C:canonical inflammasome complex"/>
    <property type="evidence" value="ECO:0007669"/>
    <property type="project" value="UniProtKB-SubCell"/>
</dbReference>
<dbReference type="Pfam" id="PF17776">
    <property type="entry name" value="NLRC4_HD2"/>
    <property type="match status" value="1"/>
</dbReference>
<comment type="function">
    <text evidence="34">Independently of inflammasome activation, regulates the differentiation of T helper 2 (Th2) cells and has a role in Th2 cell-dependent asthma and tumor growth. During Th2 differentiation, required for optimal IRF4 binding to IL4 promoter and for IRF4-dependent IL4 transcription. Binds to the consensus DNA sequence 5'-GRRGGNRGAG-3'. May also participate in the transcription of IL5, IL13, GATA3, CCR3, CCR4 and MAF.</text>
</comment>
<dbReference type="CDD" id="cd00116">
    <property type="entry name" value="LRR_RI"/>
    <property type="match status" value="1"/>
</dbReference>
<sequence>MATSYEHGLSPVSKSRSTSAILLHSLENLGKEDLKRFRFHLSDFRYEHKRPIARGRLEDADPTKTTSHIVAYYGEKNALDVTYQVFIGMGLRGPAENLQQEQRNTYSTRKMLKETLEGVRKSYKKYVKTTFQRIEDRNARFGESVKLNQRFTKLQMIQTHRDEEEQRHVLMSSSGCHLDVMDRALENYSPTSIKGLFDPDEHGGIPQIVILQGPAGIGKTMTSHKIMLDWASESLYQEKFNYSFYISCREINQIKGNLSIAALISKICKLQCQEHLMKKILEQSNKILFIIDGLDELKFSLEDQAETKIEDPFLETSMGIILHGLLTKQVLYHASLIVTTRPFTLDKLRKWIKCDRYVEIMGFTGKTRKKYFTKFFENKEEAARALNLIKEHSTLFALYSLPITCWIVCTVLKQNIRKGFDVSNYNTSTSIYLLYLKGLLKYHSRDSKLPIITCLKRVSALAKEGMWDQKIIFEEEDLKKHGLNVSDVESTFLNENIFQRDIEIQTYYSFIHLSVQEFFAALYYVLNMGAECREDSEDPVTYSEVRTLLEKVKECLHLSLTVRFLFGLLGEKQIIELTKITQSKVTSGYKSLLEEWIKEMTLKSENHNMILSCLYETQDENVVKKMMSHFIHLNISFISAGWKCDPKHLSYCLVHSENVHTVAMNRTSLSQEDVKILFLGLHKCSSVRFTSCRFLDRRLRFSGTGSKIETLSLERCDLHSSCFKDLHYFLITNPSLITLDLSHNELQDSGVKHLCEGLRHRDCVLQELRLRACGLTPSCCKKLRSAIITNRSLIILDLSENKLQDSGVKRLCKGLRHPGCVLQELRLEHCDLSSSCCDDLYFIITNGSLITLDLSWNILQESGVKHLCEGLRDPGCVLRELRLYRCGLTSSSCEDLSSVIIANRTLIKLDLSANYNVQDSGIKRLCKGLMHRNSILRELRLNHCILTSSTCKQLRSVIITNRSLITLDLSRNILQDSGIKHLCEGLRLPDCVLQELRLERCGLTPSCCEDLYSVIITNRSLIKLDLTHNNLEVSGMKRLCEGLRHPDCVLKELGLDSRTINVAEYRAGNVLLPGRNISVSRSGIHFNVGRGLALGQDGCVIS</sequence>
<dbReference type="Ensembl" id="ENSLLET00000025191.1">
    <property type="protein sequence ID" value="ENSLLEP00000024267.1"/>
    <property type="gene ID" value="ENSLLEG00000015319.1"/>
</dbReference>
<dbReference type="InterPro" id="IPR004020">
    <property type="entry name" value="DAPIN"/>
</dbReference>